<dbReference type="SMART" id="SM00336">
    <property type="entry name" value="BBOX"/>
    <property type="match status" value="2"/>
</dbReference>
<dbReference type="AlphaFoldDB" id="A0A2N9I5B3"/>
<evidence type="ECO:0000256" key="6">
    <source>
        <dbReference type="ARBA" id="ARBA00022833"/>
    </source>
</evidence>
<proteinExistence type="inferred from homology"/>
<dbReference type="GO" id="GO:0006355">
    <property type="term" value="P:regulation of DNA-templated transcription"/>
    <property type="evidence" value="ECO:0007669"/>
    <property type="project" value="UniProtKB-ARBA"/>
</dbReference>
<keyword evidence="6" id="KW-0862">Zinc</keyword>
<dbReference type="GO" id="GO:0005634">
    <property type="term" value="C:nucleus"/>
    <property type="evidence" value="ECO:0007669"/>
    <property type="project" value="UniProtKB-SubCell"/>
</dbReference>
<dbReference type="PANTHER" id="PTHR31717">
    <property type="entry name" value="ZINC FINGER PROTEIN CONSTANS-LIKE 10"/>
    <property type="match status" value="1"/>
</dbReference>
<comment type="similarity">
    <text evidence="2">Belongs to the CONSTANS family.</text>
</comment>
<comment type="subcellular location">
    <subcellularLocation>
        <location evidence="1 9">Nucleus</location>
    </subcellularLocation>
</comment>
<keyword evidence="5 8" id="KW-0863">Zinc-finger</keyword>
<evidence type="ECO:0000259" key="12">
    <source>
        <dbReference type="PROSITE" id="PS51017"/>
    </source>
</evidence>
<evidence type="ECO:0000256" key="8">
    <source>
        <dbReference type="PROSITE-ProRule" id="PRU00024"/>
    </source>
</evidence>
<dbReference type="InterPro" id="IPR000315">
    <property type="entry name" value="Znf_B-box"/>
</dbReference>
<protein>
    <submittedName>
        <fullName evidence="13">Uncharacterized protein</fullName>
    </submittedName>
</protein>
<evidence type="ECO:0000256" key="7">
    <source>
        <dbReference type="ARBA" id="ARBA00023242"/>
    </source>
</evidence>
<evidence type="ECO:0000256" key="1">
    <source>
        <dbReference type="ARBA" id="ARBA00004123"/>
    </source>
</evidence>
<keyword evidence="4" id="KW-0677">Repeat</keyword>
<feature type="domain" description="B box-type" evidence="11">
    <location>
        <begin position="9"/>
        <end position="56"/>
    </location>
</feature>
<dbReference type="PROSITE" id="PS50119">
    <property type="entry name" value="ZF_BBOX"/>
    <property type="match status" value="2"/>
</dbReference>
<feature type="compositionally biased region" description="Polar residues" evidence="10">
    <location>
        <begin position="362"/>
        <end position="378"/>
    </location>
</feature>
<dbReference type="InterPro" id="IPR010402">
    <property type="entry name" value="CCT_domain"/>
</dbReference>
<evidence type="ECO:0000313" key="13">
    <source>
        <dbReference type="EMBL" id="SPD19199.1"/>
    </source>
</evidence>
<keyword evidence="7 9" id="KW-0539">Nucleus</keyword>
<name>A0A2N9I5B3_FAGSY</name>
<evidence type="ECO:0000256" key="9">
    <source>
        <dbReference type="PROSITE-ProRule" id="PRU00357"/>
    </source>
</evidence>
<evidence type="ECO:0000256" key="5">
    <source>
        <dbReference type="ARBA" id="ARBA00022771"/>
    </source>
</evidence>
<dbReference type="CDD" id="cd19821">
    <property type="entry name" value="Bbox1_BBX-like"/>
    <property type="match status" value="1"/>
</dbReference>
<feature type="domain" description="B box-type" evidence="11">
    <location>
        <begin position="52"/>
        <end position="99"/>
    </location>
</feature>
<feature type="domain" description="CCT" evidence="12">
    <location>
        <begin position="432"/>
        <end position="474"/>
    </location>
</feature>
<accession>A0A2N9I5B3</accession>
<feature type="region of interest" description="Disordered" evidence="10">
    <location>
        <begin position="362"/>
        <end position="397"/>
    </location>
</feature>
<dbReference type="GO" id="GO:0008270">
    <property type="term" value="F:zinc ion binding"/>
    <property type="evidence" value="ECO:0007669"/>
    <property type="project" value="UniProtKB-KW"/>
</dbReference>
<evidence type="ECO:0000256" key="10">
    <source>
        <dbReference type="SAM" id="MobiDB-lite"/>
    </source>
</evidence>
<evidence type="ECO:0000256" key="3">
    <source>
        <dbReference type="ARBA" id="ARBA00022723"/>
    </source>
</evidence>
<keyword evidence="3" id="KW-0479">Metal-binding</keyword>
<evidence type="ECO:0000256" key="2">
    <source>
        <dbReference type="ARBA" id="ARBA00010024"/>
    </source>
</evidence>
<dbReference type="Pfam" id="PF06203">
    <property type="entry name" value="CCT"/>
    <property type="match status" value="1"/>
</dbReference>
<sequence length="480" mass="52863">MSPGSGRTGESVPCDFCSDQIAVLYCRADSAKLCLLCDQHVHSANLLSRKHQRSQICDNCGSEPVSVRCSTDNLVLCQECDWDAHGSCSVSASHDRKQIEGFSGCPSALDLASLWGLDLDDKKPNQSTPSIPNWPGQDSFMPLDPSFSWMYNNNNSNNNKSSTMCLQDLIVPNDTAILGVNCGGIGTVSKKQNNPNCGKQRHVIYKQLVELFKRDFTSCGEVGGDFENDGDDHEHGLVDAATTSVAQQSAQQPQTVPFTSMLAMPATHVDLKDKDRIVNGDMLWDSVPNAHTTQIWDFNLGRLRGHEEPGTLEVAYGANDAGFMIKNFGELFKDTSLTNTKMLGDMYQMNYPITHDDMAFNNNPTATQGPATSESNNVPIGRPESGSAFGKARDPSSSKDIHFVEQSFLVRGDTVKTAATTKADMELLAQNRGNAMQRYKEKKKTRRYDKHIRYESRKARADTRKRVKGRFVKAGEAPDG</sequence>
<dbReference type="PROSITE" id="PS51017">
    <property type="entry name" value="CCT"/>
    <property type="match status" value="1"/>
</dbReference>
<evidence type="ECO:0000259" key="11">
    <source>
        <dbReference type="PROSITE" id="PS50119"/>
    </source>
</evidence>
<dbReference type="EMBL" id="OIVN01004779">
    <property type="protein sequence ID" value="SPD19199.1"/>
    <property type="molecule type" value="Genomic_DNA"/>
</dbReference>
<reference evidence="13" key="1">
    <citation type="submission" date="2018-02" db="EMBL/GenBank/DDBJ databases">
        <authorList>
            <person name="Cohen D.B."/>
            <person name="Kent A.D."/>
        </authorList>
    </citation>
    <scope>NUCLEOTIDE SEQUENCE</scope>
</reference>
<dbReference type="PANTHER" id="PTHR31717:SF45">
    <property type="entry name" value="ZINC FINGER PROTEIN CONSTANS-LIKE 14-RELATED"/>
    <property type="match status" value="1"/>
</dbReference>
<feature type="region of interest" description="Disordered" evidence="10">
    <location>
        <begin position="456"/>
        <end position="480"/>
    </location>
</feature>
<organism evidence="13">
    <name type="scientific">Fagus sylvatica</name>
    <name type="common">Beechnut</name>
    <dbReference type="NCBI Taxonomy" id="28930"/>
    <lineage>
        <taxon>Eukaryota</taxon>
        <taxon>Viridiplantae</taxon>
        <taxon>Streptophyta</taxon>
        <taxon>Embryophyta</taxon>
        <taxon>Tracheophyta</taxon>
        <taxon>Spermatophyta</taxon>
        <taxon>Magnoliopsida</taxon>
        <taxon>eudicotyledons</taxon>
        <taxon>Gunneridae</taxon>
        <taxon>Pentapetalae</taxon>
        <taxon>rosids</taxon>
        <taxon>fabids</taxon>
        <taxon>Fagales</taxon>
        <taxon>Fagaceae</taxon>
        <taxon>Fagus</taxon>
    </lineage>
</organism>
<gene>
    <name evidence="13" type="ORF">FSB_LOCUS47081</name>
</gene>
<dbReference type="InterPro" id="IPR049808">
    <property type="entry name" value="CONSTANS-like_Bbox1"/>
</dbReference>
<evidence type="ECO:0000256" key="4">
    <source>
        <dbReference type="ARBA" id="ARBA00022737"/>
    </source>
</evidence>